<reference evidence="7 8" key="1">
    <citation type="submission" date="2018-10" db="EMBL/GenBank/DDBJ databases">
        <title>Isolation of pseudouridimycin from Streptomyces albus DSM 40763.</title>
        <authorList>
            <person name="Rosenqvist P."/>
            <person name="Metsae-Ketelae M."/>
            <person name="Virta P."/>
        </authorList>
    </citation>
    <scope>NUCLEOTIDE SEQUENCE [LARGE SCALE GENOMIC DNA]</scope>
    <source>
        <strain evidence="7 8">DSM 40763</strain>
    </source>
</reference>
<keyword evidence="3" id="KW-0238">DNA-binding</keyword>
<dbReference type="AlphaFoldDB" id="A0A8H1LPW8"/>
<evidence type="ECO:0000256" key="5">
    <source>
        <dbReference type="SAM" id="MobiDB-lite"/>
    </source>
</evidence>
<name>A0A8H1LPW8_9ACTN</name>
<protein>
    <submittedName>
        <fullName evidence="7">MerR family transcriptional regulator</fullName>
    </submittedName>
</protein>
<dbReference type="SMART" id="SM00422">
    <property type="entry name" value="HTH_MERR"/>
    <property type="match status" value="1"/>
</dbReference>
<keyword evidence="1" id="KW-0678">Repressor</keyword>
<evidence type="ECO:0000313" key="7">
    <source>
        <dbReference type="EMBL" id="TGG88168.1"/>
    </source>
</evidence>
<dbReference type="PANTHER" id="PTHR30204">
    <property type="entry name" value="REDOX-CYCLING DRUG-SENSING TRANSCRIPTIONAL ACTIVATOR SOXR"/>
    <property type="match status" value="1"/>
</dbReference>
<evidence type="ECO:0000259" key="6">
    <source>
        <dbReference type="PROSITE" id="PS50937"/>
    </source>
</evidence>
<dbReference type="PANTHER" id="PTHR30204:SF69">
    <property type="entry name" value="MERR-FAMILY TRANSCRIPTIONAL REGULATOR"/>
    <property type="match status" value="1"/>
</dbReference>
<gene>
    <name evidence="7" type="ORF">D8771_04345</name>
</gene>
<sequence>MKSSEGDGDAGTLGIGALAARFGLATHVLRHWEAMGLLHPARDAGGRRRYGADDLTRVATILVLKEAGLGLNTIRVLSATADRATRHEILHPTAEELRSRIAAAQASLELIEGGLNCEYEDVTQCPGYRRLIAERITERITERSDPRSPAGEPVAEAVAPA</sequence>
<evidence type="ECO:0000256" key="2">
    <source>
        <dbReference type="ARBA" id="ARBA00023015"/>
    </source>
</evidence>
<dbReference type="InterPro" id="IPR009061">
    <property type="entry name" value="DNA-bd_dom_put_sf"/>
</dbReference>
<dbReference type="EMBL" id="RCIY01000012">
    <property type="protein sequence ID" value="TGG88168.1"/>
    <property type="molecule type" value="Genomic_DNA"/>
</dbReference>
<evidence type="ECO:0000256" key="3">
    <source>
        <dbReference type="ARBA" id="ARBA00023125"/>
    </source>
</evidence>
<dbReference type="PROSITE" id="PS50937">
    <property type="entry name" value="HTH_MERR_2"/>
    <property type="match status" value="1"/>
</dbReference>
<comment type="caution">
    <text evidence="7">The sequence shown here is derived from an EMBL/GenBank/DDBJ whole genome shotgun (WGS) entry which is preliminary data.</text>
</comment>
<keyword evidence="4" id="KW-0804">Transcription</keyword>
<feature type="compositionally biased region" description="Low complexity" evidence="5">
    <location>
        <begin position="149"/>
        <end position="161"/>
    </location>
</feature>
<dbReference type="InterPro" id="IPR000551">
    <property type="entry name" value="MerR-type_HTH_dom"/>
</dbReference>
<dbReference type="Proteomes" id="UP000298111">
    <property type="component" value="Unassembled WGS sequence"/>
</dbReference>
<dbReference type="GO" id="GO:0003700">
    <property type="term" value="F:DNA-binding transcription factor activity"/>
    <property type="evidence" value="ECO:0007669"/>
    <property type="project" value="InterPro"/>
</dbReference>
<keyword evidence="2" id="KW-0805">Transcription regulation</keyword>
<dbReference type="CDD" id="cd00592">
    <property type="entry name" value="HTH_MerR-like"/>
    <property type="match status" value="1"/>
</dbReference>
<dbReference type="Gene3D" id="1.10.1660.10">
    <property type="match status" value="1"/>
</dbReference>
<proteinExistence type="predicted"/>
<dbReference type="Pfam" id="PF13411">
    <property type="entry name" value="MerR_1"/>
    <property type="match status" value="1"/>
</dbReference>
<feature type="domain" description="HTH merR-type" evidence="6">
    <location>
        <begin position="12"/>
        <end position="80"/>
    </location>
</feature>
<evidence type="ECO:0000256" key="1">
    <source>
        <dbReference type="ARBA" id="ARBA00022491"/>
    </source>
</evidence>
<dbReference type="PRINTS" id="PR00040">
    <property type="entry name" value="HTHMERR"/>
</dbReference>
<evidence type="ECO:0000256" key="4">
    <source>
        <dbReference type="ARBA" id="ARBA00023163"/>
    </source>
</evidence>
<organism evidence="7 8">
    <name type="scientific">Streptomyces albus</name>
    <dbReference type="NCBI Taxonomy" id="1888"/>
    <lineage>
        <taxon>Bacteria</taxon>
        <taxon>Bacillati</taxon>
        <taxon>Actinomycetota</taxon>
        <taxon>Actinomycetes</taxon>
        <taxon>Kitasatosporales</taxon>
        <taxon>Streptomycetaceae</taxon>
        <taxon>Streptomyces</taxon>
    </lineage>
</organism>
<accession>A0A8H1LPW8</accession>
<feature type="region of interest" description="Disordered" evidence="5">
    <location>
        <begin position="141"/>
        <end position="161"/>
    </location>
</feature>
<dbReference type="GO" id="GO:0003677">
    <property type="term" value="F:DNA binding"/>
    <property type="evidence" value="ECO:0007669"/>
    <property type="project" value="UniProtKB-KW"/>
</dbReference>
<evidence type="ECO:0000313" key="8">
    <source>
        <dbReference type="Proteomes" id="UP000298111"/>
    </source>
</evidence>
<dbReference type="InterPro" id="IPR047057">
    <property type="entry name" value="MerR_fam"/>
</dbReference>
<dbReference type="SUPFAM" id="SSF46955">
    <property type="entry name" value="Putative DNA-binding domain"/>
    <property type="match status" value="1"/>
</dbReference>